<dbReference type="OrthoDB" id="657943at2759"/>
<evidence type="ECO:0000313" key="4">
    <source>
        <dbReference type="EMBL" id="GFZ00287.1"/>
    </source>
</evidence>
<dbReference type="GO" id="GO:0030247">
    <property type="term" value="F:polysaccharide binding"/>
    <property type="evidence" value="ECO:0007669"/>
    <property type="project" value="InterPro"/>
</dbReference>
<proteinExistence type="predicted"/>
<dbReference type="EMBL" id="BJWL01000013">
    <property type="protein sequence ID" value="GFZ00287.1"/>
    <property type="molecule type" value="Genomic_DNA"/>
</dbReference>
<accession>A0A7J0FPF2</accession>
<dbReference type="PANTHER" id="PTHR33138">
    <property type="entry name" value="OS01G0690200 PROTEIN"/>
    <property type="match status" value="1"/>
</dbReference>
<evidence type="ECO:0000313" key="5">
    <source>
        <dbReference type="Proteomes" id="UP000585474"/>
    </source>
</evidence>
<evidence type="ECO:0000256" key="2">
    <source>
        <dbReference type="ARBA" id="ARBA00022729"/>
    </source>
</evidence>
<reference evidence="4 5" key="1">
    <citation type="submission" date="2019-07" db="EMBL/GenBank/DDBJ databases">
        <title>De Novo Assembly of kiwifruit Actinidia rufa.</title>
        <authorList>
            <person name="Sugita-Konishi S."/>
            <person name="Sato K."/>
            <person name="Mori E."/>
            <person name="Abe Y."/>
            <person name="Kisaki G."/>
            <person name="Hamano K."/>
            <person name="Suezawa K."/>
            <person name="Otani M."/>
            <person name="Fukuda T."/>
            <person name="Manabe T."/>
            <person name="Gomi K."/>
            <person name="Tabuchi M."/>
            <person name="Akimitsu K."/>
            <person name="Kataoka I."/>
        </authorList>
    </citation>
    <scope>NUCLEOTIDE SEQUENCE [LARGE SCALE GENOMIC DNA]</scope>
    <source>
        <strain evidence="5">cv. Fuchu</strain>
    </source>
</reference>
<feature type="domain" description="Wall-associated receptor kinase galacturonan-binding" evidence="3">
    <location>
        <begin position="37"/>
        <end position="99"/>
    </location>
</feature>
<comment type="caution">
    <text evidence="4">The sequence shown here is derived from an EMBL/GenBank/DDBJ whole genome shotgun (WGS) entry which is preliminary data.</text>
</comment>
<dbReference type="InterPro" id="IPR025287">
    <property type="entry name" value="WAK_GUB"/>
</dbReference>
<comment type="subcellular location">
    <subcellularLocation>
        <location evidence="1">Membrane</location>
        <topology evidence="1">Single-pass membrane protein</topology>
    </subcellularLocation>
</comment>
<keyword evidence="5" id="KW-1185">Reference proteome</keyword>
<sequence>MKQESLFTLITSLNLGIFTFFLLSKTTSTVDPFYEACVPKTCGSQSISFPFWIHGEQEPYCGYPGYELTCQKDHPVLQIPENNYIVQQIFFHKQSLRISNSPVSDPSNVFRNLSHAGGMFEIVSNVANIFLLSNCSGLPGDFLKYRIGCGSESGSLSVWQCLKWKALTCSRSEESGRCCGFDSTTFHFQVPLP</sequence>
<dbReference type="AlphaFoldDB" id="A0A7J0FPF2"/>
<gene>
    <name evidence="4" type="ORF">Acr_13g0016860</name>
</gene>
<evidence type="ECO:0000256" key="1">
    <source>
        <dbReference type="ARBA" id="ARBA00004167"/>
    </source>
</evidence>
<dbReference type="Pfam" id="PF13947">
    <property type="entry name" value="GUB_WAK_bind"/>
    <property type="match status" value="1"/>
</dbReference>
<organism evidence="4 5">
    <name type="scientific">Actinidia rufa</name>
    <dbReference type="NCBI Taxonomy" id="165716"/>
    <lineage>
        <taxon>Eukaryota</taxon>
        <taxon>Viridiplantae</taxon>
        <taxon>Streptophyta</taxon>
        <taxon>Embryophyta</taxon>
        <taxon>Tracheophyta</taxon>
        <taxon>Spermatophyta</taxon>
        <taxon>Magnoliopsida</taxon>
        <taxon>eudicotyledons</taxon>
        <taxon>Gunneridae</taxon>
        <taxon>Pentapetalae</taxon>
        <taxon>asterids</taxon>
        <taxon>Ericales</taxon>
        <taxon>Actinidiaceae</taxon>
        <taxon>Actinidia</taxon>
    </lineage>
</organism>
<dbReference type="Proteomes" id="UP000585474">
    <property type="component" value="Unassembled WGS sequence"/>
</dbReference>
<name>A0A7J0FPF2_9ERIC</name>
<evidence type="ECO:0000259" key="3">
    <source>
        <dbReference type="Pfam" id="PF13947"/>
    </source>
</evidence>
<protein>
    <recommendedName>
        <fullName evidence="3">Wall-associated receptor kinase galacturonan-binding domain-containing protein</fullName>
    </recommendedName>
</protein>
<dbReference type="PANTHER" id="PTHR33138:SF27">
    <property type="entry name" value="WALL-ASSOCIATED RECEPTOR KINASE C-TERMINAL DOMAIN-CONTAINING PROTEIN"/>
    <property type="match status" value="1"/>
</dbReference>
<keyword evidence="2" id="KW-0732">Signal</keyword>
<dbReference type="GO" id="GO:0016020">
    <property type="term" value="C:membrane"/>
    <property type="evidence" value="ECO:0007669"/>
    <property type="project" value="UniProtKB-SubCell"/>
</dbReference>